<keyword evidence="3 13" id="KW-0645">Protease</keyword>
<evidence type="ECO:0000256" key="6">
    <source>
        <dbReference type="ARBA" id="ARBA00022764"/>
    </source>
</evidence>
<dbReference type="GO" id="GO:0042597">
    <property type="term" value="C:periplasmic space"/>
    <property type="evidence" value="ECO:0007669"/>
    <property type="project" value="UniProtKB-SubCell"/>
</dbReference>
<evidence type="ECO:0000259" key="12">
    <source>
        <dbReference type="PROSITE" id="PS50106"/>
    </source>
</evidence>
<dbReference type="PANTHER" id="PTHR22939:SF129">
    <property type="entry name" value="SERINE PROTEASE HTRA2, MITOCHONDRIAL"/>
    <property type="match status" value="1"/>
</dbReference>
<keyword evidence="8" id="KW-0720">Serine protease</keyword>
<feature type="domain" description="PDZ" evidence="12">
    <location>
        <begin position="274"/>
        <end position="353"/>
    </location>
</feature>
<dbReference type="Pfam" id="PF13180">
    <property type="entry name" value="PDZ_2"/>
    <property type="match status" value="1"/>
</dbReference>
<evidence type="ECO:0000313" key="13">
    <source>
        <dbReference type="EMBL" id="SHG45910.1"/>
    </source>
</evidence>
<dbReference type="GO" id="GO:0004252">
    <property type="term" value="F:serine-type endopeptidase activity"/>
    <property type="evidence" value="ECO:0007669"/>
    <property type="project" value="InterPro"/>
</dbReference>
<dbReference type="AlphaFoldDB" id="A0A1M5K043"/>
<dbReference type="InterPro" id="IPR036034">
    <property type="entry name" value="PDZ_sf"/>
</dbReference>
<evidence type="ECO:0000256" key="11">
    <source>
        <dbReference type="SAM" id="SignalP"/>
    </source>
</evidence>
<feature type="active site" description="Charge relay system" evidence="9">
    <location>
        <position position="218"/>
    </location>
</feature>
<dbReference type="Pfam" id="PF13365">
    <property type="entry name" value="Trypsin_2"/>
    <property type="match status" value="1"/>
</dbReference>
<dbReference type="OrthoDB" id="9758917at2"/>
<dbReference type="InterPro" id="IPR001940">
    <property type="entry name" value="Peptidase_S1C"/>
</dbReference>
<dbReference type="PANTHER" id="PTHR22939">
    <property type="entry name" value="SERINE PROTEASE FAMILY S1C HTRA-RELATED"/>
    <property type="match status" value="1"/>
</dbReference>
<gene>
    <name evidence="13" type="ORF">SAMN02745157_4248</name>
</gene>
<dbReference type="SMART" id="SM00228">
    <property type="entry name" value="PDZ"/>
    <property type="match status" value="2"/>
</dbReference>
<organism evidence="13 14">
    <name type="scientific">Kaistia soli DSM 19436</name>
    <dbReference type="NCBI Taxonomy" id="1122133"/>
    <lineage>
        <taxon>Bacteria</taxon>
        <taxon>Pseudomonadati</taxon>
        <taxon>Pseudomonadota</taxon>
        <taxon>Alphaproteobacteria</taxon>
        <taxon>Hyphomicrobiales</taxon>
        <taxon>Kaistiaceae</taxon>
        <taxon>Kaistia</taxon>
    </lineage>
</organism>
<evidence type="ECO:0000256" key="9">
    <source>
        <dbReference type="PIRSR" id="PIRSR611782-1"/>
    </source>
</evidence>
<keyword evidence="7" id="KW-0378">Hydrolase</keyword>
<dbReference type="RefSeq" id="WP_073057086.1">
    <property type="nucleotide sequence ID" value="NZ_FQUP01000005.1"/>
</dbReference>
<dbReference type="Proteomes" id="UP000184485">
    <property type="component" value="Unassembled WGS sequence"/>
</dbReference>
<dbReference type="Gene3D" id="2.30.42.10">
    <property type="match status" value="2"/>
</dbReference>
<feature type="binding site" evidence="10">
    <location>
        <begin position="216"/>
        <end position="218"/>
    </location>
    <ligand>
        <name>substrate</name>
    </ligand>
</feature>
<feature type="signal peptide" evidence="11">
    <location>
        <begin position="1"/>
        <end position="26"/>
    </location>
</feature>
<keyword evidence="5" id="KW-0677">Repeat</keyword>
<reference evidence="13 14" key="1">
    <citation type="submission" date="2016-11" db="EMBL/GenBank/DDBJ databases">
        <authorList>
            <person name="Jaros S."/>
            <person name="Januszkiewicz K."/>
            <person name="Wedrychowicz H."/>
        </authorList>
    </citation>
    <scope>NUCLEOTIDE SEQUENCE [LARGE SCALE GENOMIC DNA]</scope>
    <source>
        <strain evidence="13 14">DSM 19436</strain>
    </source>
</reference>
<keyword evidence="6" id="KW-0574">Periplasm</keyword>
<dbReference type="Gene3D" id="2.40.10.120">
    <property type="match status" value="1"/>
</dbReference>
<dbReference type="EMBL" id="FQUP01000005">
    <property type="protein sequence ID" value="SHG45910.1"/>
    <property type="molecule type" value="Genomic_DNA"/>
</dbReference>
<evidence type="ECO:0000256" key="5">
    <source>
        <dbReference type="ARBA" id="ARBA00022737"/>
    </source>
</evidence>
<evidence type="ECO:0000256" key="4">
    <source>
        <dbReference type="ARBA" id="ARBA00022729"/>
    </source>
</evidence>
<proteinExistence type="inferred from homology"/>
<evidence type="ECO:0000256" key="10">
    <source>
        <dbReference type="PIRSR" id="PIRSR611782-2"/>
    </source>
</evidence>
<feature type="chain" id="PRO_5038763822" evidence="11">
    <location>
        <begin position="27"/>
        <end position="472"/>
    </location>
</feature>
<dbReference type="NCBIfam" id="TIGR02037">
    <property type="entry name" value="degP_htrA_DO"/>
    <property type="match status" value="1"/>
</dbReference>
<dbReference type="InterPro" id="IPR001478">
    <property type="entry name" value="PDZ"/>
</dbReference>
<dbReference type="Pfam" id="PF17820">
    <property type="entry name" value="PDZ_6"/>
    <property type="match status" value="1"/>
</dbReference>
<dbReference type="SUPFAM" id="SSF50494">
    <property type="entry name" value="Trypsin-like serine proteases"/>
    <property type="match status" value="1"/>
</dbReference>
<feature type="domain" description="PDZ" evidence="12">
    <location>
        <begin position="387"/>
        <end position="438"/>
    </location>
</feature>
<comment type="similarity">
    <text evidence="2">Belongs to the peptidase S1C family.</text>
</comment>
<feature type="binding site" evidence="10">
    <location>
        <position position="142"/>
    </location>
    <ligand>
        <name>substrate</name>
    </ligand>
</feature>
<evidence type="ECO:0000256" key="7">
    <source>
        <dbReference type="ARBA" id="ARBA00022801"/>
    </source>
</evidence>
<feature type="active site" description="Charge relay system" evidence="9">
    <location>
        <position position="112"/>
    </location>
</feature>
<accession>A0A1M5K043</accession>
<dbReference type="InterPro" id="IPR009003">
    <property type="entry name" value="Peptidase_S1_PA"/>
</dbReference>
<evidence type="ECO:0000256" key="2">
    <source>
        <dbReference type="ARBA" id="ARBA00010541"/>
    </source>
</evidence>
<dbReference type="InterPro" id="IPR011782">
    <property type="entry name" value="Pept_S1C_Do"/>
</dbReference>
<keyword evidence="4 11" id="KW-0732">Signal</keyword>
<evidence type="ECO:0000256" key="1">
    <source>
        <dbReference type="ARBA" id="ARBA00004418"/>
    </source>
</evidence>
<dbReference type="InterPro" id="IPR041489">
    <property type="entry name" value="PDZ_6"/>
</dbReference>
<evidence type="ECO:0000256" key="3">
    <source>
        <dbReference type="ARBA" id="ARBA00022670"/>
    </source>
</evidence>
<dbReference type="SUPFAM" id="SSF50156">
    <property type="entry name" value="PDZ domain-like"/>
    <property type="match status" value="2"/>
</dbReference>
<comment type="subcellular location">
    <subcellularLocation>
        <location evidence="1">Periplasm</location>
    </subcellularLocation>
</comment>
<dbReference type="GO" id="GO:0006508">
    <property type="term" value="P:proteolysis"/>
    <property type="evidence" value="ECO:0007669"/>
    <property type="project" value="UniProtKB-KW"/>
</dbReference>
<dbReference type="STRING" id="1122133.SAMN02745157_4248"/>
<sequence length="472" mass="48693">MRARVMMALALAGLLLPGLAPLAAEAAAPSIPPSEAALRYSFAPLVKRVSPAVVNVYASRVVQQRVSPFMDDPFFRQFFGGGGGGAPRTRIQQSLGSGVIIDKSGIVVTNYHVIANADEVKVALSDKRELAADIVLKDERMDLAVLRLKGAAGPFPVVEFADSDALAVGDLVLAIGDPFGVGQTVTSGIVSALARTQVGAADYQFYIQTDAAINPGNSGGALVDMDGRLVGINTAIYSRSGGSIGIGFAIPSNMVQVITKAALSDGKVRLPWIGAEFQQVTPDLADGLGLDRPHGALVAGVTDGSPAEKAGLTAGDLVVSADGIDIDDPNGLNYRLVTKGIGASVQLGLLRGGKPANATIVLASAPEIPPREELTLKSESPFQGATVVNLSPAVIADTGYKGRRTKGVLIEKVDDGSIAASVGFQAGDVVVEVNGQAVDATRTLAAMTGRPADLWRLTIERDGRLIRSTIGG</sequence>
<protein>
    <submittedName>
        <fullName evidence="13">Do/DeqQ family serine protease</fullName>
    </submittedName>
</protein>
<evidence type="ECO:0000313" key="14">
    <source>
        <dbReference type="Proteomes" id="UP000184485"/>
    </source>
</evidence>
<keyword evidence="14" id="KW-1185">Reference proteome</keyword>
<feature type="binding site" evidence="10">
    <location>
        <position position="112"/>
    </location>
    <ligand>
        <name>substrate</name>
    </ligand>
</feature>
<name>A0A1M5K043_9HYPH</name>
<evidence type="ECO:0000256" key="8">
    <source>
        <dbReference type="ARBA" id="ARBA00022825"/>
    </source>
</evidence>
<dbReference type="PROSITE" id="PS50106">
    <property type="entry name" value="PDZ"/>
    <property type="match status" value="2"/>
</dbReference>
<dbReference type="PRINTS" id="PR00834">
    <property type="entry name" value="PROTEASES2C"/>
</dbReference>
<feature type="active site" description="Charge relay system" evidence="9">
    <location>
        <position position="142"/>
    </location>
</feature>